<evidence type="ECO:0000259" key="12">
    <source>
        <dbReference type="Pfam" id="PF00768"/>
    </source>
</evidence>
<evidence type="ECO:0000256" key="1">
    <source>
        <dbReference type="ARBA" id="ARBA00007164"/>
    </source>
</evidence>
<feature type="binding site" evidence="8">
    <location>
        <position position="381"/>
    </location>
    <ligand>
        <name>substrate</name>
    </ligand>
</feature>
<organism evidence="13 14">
    <name type="scientific">Microbacterium hominis</name>
    <dbReference type="NCBI Taxonomy" id="162426"/>
    <lineage>
        <taxon>Bacteria</taxon>
        <taxon>Bacillati</taxon>
        <taxon>Actinomycetota</taxon>
        <taxon>Actinomycetes</taxon>
        <taxon>Micrococcales</taxon>
        <taxon>Microbacteriaceae</taxon>
        <taxon>Microbacterium</taxon>
    </lineage>
</organism>
<dbReference type="InterPro" id="IPR012338">
    <property type="entry name" value="Beta-lactam/transpept-like"/>
</dbReference>
<feature type="domain" description="Peptidase S11 D-alanyl-D-alanine carboxypeptidase A N-terminal" evidence="12">
    <location>
        <begin position="209"/>
        <end position="386"/>
    </location>
</feature>
<dbReference type="EMBL" id="CP054038">
    <property type="protein sequence ID" value="QKJ20742.1"/>
    <property type="molecule type" value="Genomic_DNA"/>
</dbReference>
<comment type="similarity">
    <text evidence="1 9">Belongs to the peptidase S11 family.</text>
</comment>
<evidence type="ECO:0000256" key="3">
    <source>
        <dbReference type="ARBA" id="ARBA00022801"/>
    </source>
</evidence>
<dbReference type="GO" id="GO:0071555">
    <property type="term" value="P:cell wall organization"/>
    <property type="evidence" value="ECO:0007669"/>
    <property type="project" value="UniProtKB-KW"/>
</dbReference>
<keyword evidence="5" id="KW-0573">Peptidoglycan synthesis</keyword>
<dbReference type="SUPFAM" id="SSF56601">
    <property type="entry name" value="beta-lactamase/transpeptidase-like"/>
    <property type="match status" value="1"/>
</dbReference>
<dbReference type="AlphaFoldDB" id="A0A7D4TPW9"/>
<dbReference type="GO" id="GO:0006508">
    <property type="term" value="P:proteolysis"/>
    <property type="evidence" value="ECO:0007669"/>
    <property type="project" value="InterPro"/>
</dbReference>
<keyword evidence="4" id="KW-0133">Cell shape</keyword>
<keyword evidence="13" id="KW-0121">Carboxypeptidase</keyword>
<evidence type="ECO:0000313" key="13">
    <source>
        <dbReference type="EMBL" id="QKJ20742.1"/>
    </source>
</evidence>
<dbReference type="Proteomes" id="UP000502498">
    <property type="component" value="Chromosome"/>
</dbReference>
<evidence type="ECO:0000313" key="14">
    <source>
        <dbReference type="Proteomes" id="UP000502498"/>
    </source>
</evidence>
<accession>A0A7D4TPW9</accession>
<keyword evidence="2" id="KW-0732">Signal</keyword>
<dbReference type="Pfam" id="PF00768">
    <property type="entry name" value="Peptidase_S11"/>
    <property type="match status" value="1"/>
</dbReference>
<keyword evidence="6" id="KW-0961">Cell wall biogenesis/degradation</keyword>
<keyword evidence="3" id="KW-0378">Hydrolase</keyword>
<proteinExistence type="inferred from homology"/>
<evidence type="ECO:0000256" key="9">
    <source>
        <dbReference type="RuleBase" id="RU004016"/>
    </source>
</evidence>
<evidence type="ECO:0000256" key="10">
    <source>
        <dbReference type="SAM" id="MobiDB-lite"/>
    </source>
</evidence>
<dbReference type="InterPro" id="IPR018044">
    <property type="entry name" value="Peptidase_S11"/>
</dbReference>
<dbReference type="Gene3D" id="3.40.710.10">
    <property type="entry name" value="DD-peptidase/beta-lactamase superfamily"/>
    <property type="match status" value="1"/>
</dbReference>
<evidence type="ECO:0000256" key="7">
    <source>
        <dbReference type="PIRSR" id="PIRSR618044-1"/>
    </source>
</evidence>
<dbReference type="GO" id="GO:0008360">
    <property type="term" value="P:regulation of cell shape"/>
    <property type="evidence" value="ECO:0007669"/>
    <property type="project" value="UniProtKB-KW"/>
</dbReference>
<name>A0A7D4TPW9_9MICO</name>
<protein>
    <submittedName>
        <fullName evidence="13">D-alanyl-D-alanine carboxypeptidase</fullName>
    </submittedName>
</protein>
<feature type="active site" description="Proton acceptor" evidence="7">
    <location>
        <position position="217"/>
    </location>
</feature>
<dbReference type="RefSeq" id="WP_172991167.1">
    <property type="nucleotide sequence ID" value="NZ_CP054038.1"/>
</dbReference>
<dbReference type="PRINTS" id="PR00725">
    <property type="entry name" value="DADACBPTASE1"/>
</dbReference>
<evidence type="ECO:0000256" key="11">
    <source>
        <dbReference type="SAM" id="Phobius"/>
    </source>
</evidence>
<feature type="transmembrane region" description="Helical" evidence="11">
    <location>
        <begin position="139"/>
        <end position="162"/>
    </location>
</feature>
<dbReference type="GO" id="GO:0009002">
    <property type="term" value="F:serine-type D-Ala-D-Ala carboxypeptidase activity"/>
    <property type="evidence" value="ECO:0007669"/>
    <property type="project" value="InterPro"/>
</dbReference>
<evidence type="ECO:0000256" key="6">
    <source>
        <dbReference type="ARBA" id="ARBA00023316"/>
    </source>
</evidence>
<keyword evidence="11" id="KW-0812">Transmembrane</keyword>
<keyword evidence="11" id="KW-0472">Membrane</keyword>
<dbReference type="GO" id="GO:0009252">
    <property type="term" value="P:peptidoglycan biosynthetic process"/>
    <property type="evidence" value="ECO:0007669"/>
    <property type="project" value="UniProtKB-KW"/>
</dbReference>
<evidence type="ECO:0000256" key="5">
    <source>
        <dbReference type="ARBA" id="ARBA00022984"/>
    </source>
</evidence>
<reference evidence="13 14" key="1">
    <citation type="submission" date="2020-05" db="EMBL/GenBank/DDBJ databases">
        <title>Strain PA2F3 complete genome.</title>
        <authorList>
            <person name="Kim Y.-S."/>
            <person name="Kim S.-J."/>
            <person name="Jung H.-k."/>
            <person name="Kim S.-E."/>
            <person name="Kim K.-H."/>
        </authorList>
    </citation>
    <scope>NUCLEOTIDE SEQUENCE [LARGE SCALE GENOMIC DNA]</scope>
    <source>
        <strain evidence="13 14">PA2F3</strain>
    </source>
</reference>
<keyword evidence="13" id="KW-0645">Protease</keyword>
<gene>
    <name evidence="13" type="ORF">HQM25_16185</name>
</gene>
<evidence type="ECO:0000256" key="2">
    <source>
        <dbReference type="ARBA" id="ARBA00022729"/>
    </source>
</evidence>
<feature type="active site" evidence="7">
    <location>
        <position position="281"/>
    </location>
</feature>
<sequence length="533" mass="55597">MTVEEPLAPTTRRAARTGPIPTEPHDSEAGSTITDDTVPIEGVPVDEALAGTGPVDAAPAETLPVEPLEQEHELAETEVLPDGMLPAEASPAPDAPPAHVALAWLDEERVTPRPITQPTFVNQDLLAHRPRRSLIRAGVIVPTALAVLVVAAYTIAMLLWPLNAVEPTVSPITVEPAPAPATALPWPAEGSAAVTVDGIGGVPASSADAAAIASITKVVTALLVLDESPLAVGEAGISFRFSFADNLNYWSYRARGESALDVPVGGELSQYQMLEGMLIGSANNYADRLAGNWWPSDAVFADAAQQWLTSHGVPGVTIVEPTGMDSRNAASPAALITLAQKALENPVIAEIVAKRSVELPGAGLVENTNALLADPGVIGIKTGTLDRWNLLSAKDITVGETPVRLYAAVLGQPDEEARIAASRALYTQLELELQLKPSVPAGTVAGSVETEWGDQVDIVTAADASVILWNGGIGEVVTNFALEDSRTAGNDVGALSVTGPLDATTVSLRLADDIGPPDAWWRLTHPLELLGLD</sequence>
<dbReference type="InterPro" id="IPR001967">
    <property type="entry name" value="Peptidase_S11_N"/>
</dbReference>
<feature type="region of interest" description="Disordered" evidence="10">
    <location>
        <begin position="1"/>
        <end position="38"/>
    </location>
</feature>
<evidence type="ECO:0000256" key="8">
    <source>
        <dbReference type="PIRSR" id="PIRSR618044-2"/>
    </source>
</evidence>
<evidence type="ECO:0000256" key="4">
    <source>
        <dbReference type="ARBA" id="ARBA00022960"/>
    </source>
</evidence>
<feature type="active site" description="Acyl-ester intermediate" evidence="7">
    <location>
        <position position="214"/>
    </location>
</feature>
<keyword evidence="11" id="KW-1133">Transmembrane helix</keyword>